<accession>A0A7S3R975</accession>
<name>A0A7S3R975_DUNTE</name>
<dbReference type="EMBL" id="HBIP01034844">
    <property type="protein sequence ID" value="CAE0506191.1"/>
    <property type="molecule type" value="Transcribed_RNA"/>
</dbReference>
<reference evidence="1" key="1">
    <citation type="submission" date="2021-01" db="EMBL/GenBank/DDBJ databases">
        <authorList>
            <person name="Corre E."/>
            <person name="Pelletier E."/>
            <person name="Niang G."/>
            <person name="Scheremetjew M."/>
            <person name="Finn R."/>
            <person name="Kale V."/>
            <person name="Holt S."/>
            <person name="Cochrane G."/>
            <person name="Meng A."/>
            <person name="Brown T."/>
            <person name="Cohen L."/>
        </authorList>
    </citation>
    <scope>NUCLEOTIDE SEQUENCE</scope>
    <source>
        <strain evidence="1">CCMP1320</strain>
    </source>
</reference>
<protein>
    <submittedName>
        <fullName evidence="1">Uncharacterized protein</fullName>
    </submittedName>
</protein>
<evidence type="ECO:0000313" key="1">
    <source>
        <dbReference type="EMBL" id="CAE0506191.1"/>
    </source>
</evidence>
<gene>
    <name evidence="1" type="ORF">DTER00134_LOCUS21264</name>
</gene>
<sequence>MAHSSGGLAFMHMPDMGSIWTTLSFPFLPSQLVTFSAVVQSSLLVQLLLPLRHQTEQWMWDGHTAYGHGNALDGTPCLCCLPPPHSRRFPLLTKICLSL</sequence>
<dbReference type="AlphaFoldDB" id="A0A7S3R975"/>
<proteinExistence type="predicted"/>
<organism evidence="1">
    <name type="scientific">Dunaliella tertiolecta</name>
    <name type="common">Green alga</name>
    <dbReference type="NCBI Taxonomy" id="3047"/>
    <lineage>
        <taxon>Eukaryota</taxon>
        <taxon>Viridiplantae</taxon>
        <taxon>Chlorophyta</taxon>
        <taxon>core chlorophytes</taxon>
        <taxon>Chlorophyceae</taxon>
        <taxon>CS clade</taxon>
        <taxon>Chlamydomonadales</taxon>
        <taxon>Dunaliellaceae</taxon>
        <taxon>Dunaliella</taxon>
    </lineage>
</organism>